<evidence type="ECO:0000256" key="6">
    <source>
        <dbReference type="ARBA" id="ARBA00037589"/>
    </source>
</evidence>
<dbReference type="SUPFAM" id="SSF69618">
    <property type="entry name" value="HemD-like"/>
    <property type="match status" value="1"/>
</dbReference>
<proteinExistence type="inferred from homology"/>
<sequence>MSTSPYKSRVLLTRSVDENHKLKEQLKPYGFNCVSCPLITYKNLPVDYVAIFDHYSNIIITSKYAAKLIYSALNNLSANYRKNIELWVVGHTSATILKSIAFIKTQYIANDVRDLINNLPETIYNEAVYLSANEITSLLPSAITRQVIYEVTYKETLEAQDFTEIMAGIDYILLYSQNCAKTLIKLLTKYNLINTLKNTIVITISAKVANIVNIYFSNVVYVEQAEHQQMINLLINYDKN</sequence>
<dbReference type="Proteomes" id="UP001326613">
    <property type="component" value="Chromosome"/>
</dbReference>
<dbReference type="CDD" id="cd06578">
    <property type="entry name" value="HemD"/>
    <property type="match status" value="1"/>
</dbReference>
<dbReference type="InterPro" id="IPR003754">
    <property type="entry name" value="4pyrrol_synth_uPrphyn_synth"/>
</dbReference>
<evidence type="ECO:0000256" key="7">
    <source>
        <dbReference type="ARBA" id="ARBA00040167"/>
    </source>
</evidence>
<evidence type="ECO:0000256" key="8">
    <source>
        <dbReference type="ARBA" id="ARBA00048617"/>
    </source>
</evidence>
<evidence type="ECO:0000313" key="11">
    <source>
        <dbReference type="EMBL" id="WPY00345.1"/>
    </source>
</evidence>
<evidence type="ECO:0000256" key="9">
    <source>
        <dbReference type="RuleBase" id="RU366031"/>
    </source>
</evidence>
<dbReference type="InterPro" id="IPR039793">
    <property type="entry name" value="UROS/Hem4"/>
</dbReference>
<dbReference type="PANTHER" id="PTHR38042:SF1">
    <property type="entry name" value="UROPORPHYRINOGEN-III SYNTHASE, CHLOROPLASTIC"/>
    <property type="match status" value="1"/>
</dbReference>
<evidence type="ECO:0000256" key="2">
    <source>
        <dbReference type="ARBA" id="ARBA00008133"/>
    </source>
</evidence>
<comment type="catalytic activity">
    <reaction evidence="8 9">
        <text>hydroxymethylbilane = uroporphyrinogen III + H2O</text>
        <dbReference type="Rhea" id="RHEA:18965"/>
        <dbReference type="ChEBI" id="CHEBI:15377"/>
        <dbReference type="ChEBI" id="CHEBI:57308"/>
        <dbReference type="ChEBI" id="CHEBI:57845"/>
        <dbReference type="EC" id="4.2.1.75"/>
    </reaction>
</comment>
<comment type="function">
    <text evidence="6 9">Catalyzes cyclization of the linear tetrapyrrole, hydroxymethylbilane, to the macrocyclic uroporphyrinogen III.</text>
</comment>
<dbReference type="PANTHER" id="PTHR38042">
    <property type="entry name" value="UROPORPHYRINOGEN-III SYNTHASE, CHLOROPLASTIC"/>
    <property type="match status" value="1"/>
</dbReference>
<keyword evidence="12" id="KW-1185">Reference proteome</keyword>
<comment type="similarity">
    <text evidence="2 9">Belongs to the uroporphyrinogen-III synthase family.</text>
</comment>
<comment type="pathway">
    <text evidence="1 9">Porphyrin-containing compound metabolism; protoporphyrin-IX biosynthesis; coproporphyrinogen-III from 5-aminolevulinate: step 3/4.</text>
</comment>
<evidence type="ECO:0000259" key="10">
    <source>
        <dbReference type="Pfam" id="PF02602"/>
    </source>
</evidence>
<feature type="domain" description="Tetrapyrrole biosynthesis uroporphyrinogen III synthase" evidence="10">
    <location>
        <begin position="21"/>
        <end position="219"/>
    </location>
</feature>
<name>A0ABZ0UQM9_9RICK</name>
<evidence type="ECO:0000256" key="5">
    <source>
        <dbReference type="ARBA" id="ARBA00023244"/>
    </source>
</evidence>
<evidence type="ECO:0000256" key="4">
    <source>
        <dbReference type="ARBA" id="ARBA00023239"/>
    </source>
</evidence>
<dbReference type="InterPro" id="IPR036108">
    <property type="entry name" value="4pyrrol_syn_uPrphyn_synt_sf"/>
</dbReference>
<protein>
    <recommendedName>
        <fullName evidence="7 9">Uroporphyrinogen-III synthase</fullName>
        <ecNumber evidence="3 9">4.2.1.75</ecNumber>
    </recommendedName>
</protein>
<evidence type="ECO:0000313" key="12">
    <source>
        <dbReference type="Proteomes" id="UP001326613"/>
    </source>
</evidence>
<gene>
    <name evidence="11" type="ORF">Trichorick_00217</name>
</gene>
<accession>A0ABZ0UQM9</accession>
<keyword evidence="5 9" id="KW-0627">Porphyrin biosynthesis</keyword>
<dbReference type="Pfam" id="PF02602">
    <property type="entry name" value="HEM4"/>
    <property type="match status" value="1"/>
</dbReference>
<dbReference type="RefSeq" id="WP_323738422.1">
    <property type="nucleotide sequence ID" value="NZ_CP112932.1"/>
</dbReference>
<reference evidence="11 12" key="1">
    <citation type="submission" date="2022-10" db="EMBL/GenBank/DDBJ databases">
        <title>Host association and intracellularity evolved multiple times independently in the Rickettsiales.</title>
        <authorList>
            <person name="Castelli M."/>
            <person name="Nardi T."/>
            <person name="Gammuto L."/>
            <person name="Bellinzona G."/>
            <person name="Sabaneyeva E."/>
            <person name="Potekhin A."/>
            <person name="Serra V."/>
            <person name="Petroni G."/>
            <person name="Sassera D."/>
        </authorList>
    </citation>
    <scope>NUCLEOTIDE SEQUENCE [LARGE SCALE GENOMIC DNA]</scope>
    <source>
        <strain evidence="11 12">Kr 154-4</strain>
    </source>
</reference>
<evidence type="ECO:0000256" key="3">
    <source>
        <dbReference type="ARBA" id="ARBA00013109"/>
    </source>
</evidence>
<keyword evidence="4 9" id="KW-0456">Lyase</keyword>
<evidence type="ECO:0000256" key="1">
    <source>
        <dbReference type="ARBA" id="ARBA00004772"/>
    </source>
</evidence>
<dbReference type="EMBL" id="CP112932">
    <property type="protein sequence ID" value="WPY00345.1"/>
    <property type="molecule type" value="Genomic_DNA"/>
</dbReference>
<dbReference type="EC" id="4.2.1.75" evidence="3 9"/>
<organism evidence="11 12">
    <name type="scientific">Candidatus Trichorickettsia mobilis</name>
    <dbReference type="NCBI Taxonomy" id="1346319"/>
    <lineage>
        <taxon>Bacteria</taxon>
        <taxon>Pseudomonadati</taxon>
        <taxon>Pseudomonadota</taxon>
        <taxon>Alphaproteobacteria</taxon>
        <taxon>Rickettsiales</taxon>
        <taxon>Rickettsiaceae</taxon>
        <taxon>Rickettsieae</taxon>
        <taxon>Candidatus Trichorickettsia</taxon>
    </lineage>
</organism>
<dbReference type="Gene3D" id="3.40.50.10090">
    <property type="match status" value="2"/>
</dbReference>